<proteinExistence type="predicted"/>
<gene>
    <name evidence="1" type="ORF">AZH43_00395</name>
</gene>
<accession>A0A151Y6F8</accession>
<reference evidence="1 2" key="1">
    <citation type="submission" date="2016-03" db="EMBL/GenBank/DDBJ databases">
        <title>Acinetobacter genomospecies 28 strain ANC 4149.</title>
        <authorList>
            <person name="Radolfova-Krizova L."/>
            <person name="Nemec A."/>
        </authorList>
    </citation>
    <scope>NUCLEOTIDE SEQUENCE [LARGE SCALE GENOMIC DNA]</scope>
    <source>
        <strain evidence="1 2">ANC 4149</strain>
    </source>
</reference>
<keyword evidence="2" id="KW-1185">Reference proteome</keyword>
<dbReference type="AlphaFoldDB" id="A0A151Y6F8"/>
<evidence type="ECO:0000313" key="2">
    <source>
        <dbReference type="Proteomes" id="UP000076276"/>
    </source>
</evidence>
<dbReference type="RefSeq" id="WP_067665162.1">
    <property type="nucleotide sequence ID" value="NZ_CBCSIK010000001.1"/>
</dbReference>
<comment type="caution">
    <text evidence="1">The sequence shown here is derived from an EMBL/GenBank/DDBJ whole genome shotgun (WGS) entry which is preliminary data.</text>
</comment>
<name>A0A151Y6F8_9GAMM</name>
<sequence>MDEMVLAAKQLNLAGTGIVFHVWSCPLFNTGQSIFKTPLFKRGFELRHAAEPMFFGWCNGLACRIF</sequence>
<dbReference type="Proteomes" id="UP000076276">
    <property type="component" value="Unassembled WGS sequence"/>
</dbReference>
<dbReference type="EMBL" id="LUAW01000001">
    <property type="protein sequence ID" value="KYQ73613.1"/>
    <property type="molecule type" value="Genomic_DNA"/>
</dbReference>
<evidence type="ECO:0000313" key="1">
    <source>
        <dbReference type="EMBL" id="KYQ73613.1"/>
    </source>
</evidence>
<protein>
    <submittedName>
        <fullName evidence="1">Uncharacterized protein</fullName>
    </submittedName>
</protein>
<organism evidence="1 2">
    <name type="scientific">Acinetobacter pragensis</name>
    <dbReference type="NCBI Taxonomy" id="1806892"/>
    <lineage>
        <taxon>Bacteria</taxon>
        <taxon>Pseudomonadati</taxon>
        <taxon>Pseudomonadota</taxon>
        <taxon>Gammaproteobacteria</taxon>
        <taxon>Moraxellales</taxon>
        <taxon>Moraxellaceae</taxon>
        <taxon>Acinetobacter</taxon>
    </lineage>
</organism>